<dbReference type="GO" id="GO:0016853">
    <property type="term" value="F:isomerase activity"/>
    <property type="evidence" value="ECO:0007669"/>
    <property type="project" value="InterPro"/>
</dbReference>
<dbReference type="RefSeq" id="WP_109414043.1">
    <property type="nucleotide sequence ID" value="NZ_QEAS01000001.1"/>
</dbReference>
<comment type="subunit">
    <text evidence="2">Monomer.</text>
</comment>
<dbReference type="InterPro" id="IPR008183">
    <property type="entry name" value="Aldose_1/G6P_1-epimerase"/>
</dbReference>
<organism evidence="4 5">
    <name type="scientific">Pararcticibacter amylolyticus</name>
    <dbReference type="NCBI Taxonomy" id="2173175"/>
    <lineage>
        <taxon>Bacteria</taxon>
        <taxon>Pseudomonadati</taxon>
        <taxon>Bacteroidota</taxon>
        <taxon>Sphingobacteriia</taxon>
        <taxon>Sphingobacteriales</taxon>
        <taxon>Sphingobacteriaceae</taxon>
        <taxon>Pararcticibacter</taxon>
    </lineage>
</organism>
<dbReference type="Gene3D" id="2.70.98.10">
    <property type="match status" value="1"/>
</dbReference>
<dbReference type="CDD" id="cd09024">
    <property type="entry name" value="Aldose_epim_lacX"/>
    <property type="match status" value="1"/>
</dbReference>
<sequence>MIILENEGFRASISPNGAELQSFYSKAFQLEYLWNGDALYWPRHSPVLFPVVGGLKDDSFFYEGQEYHLVKHGFARDMIFEVEKSTPASATFLLKSNDETLKSYPFQFELRLIYQLGANSITLTYEVKNPAAGPLFFSVGAHPAFNVPLIEGTVYEDYYLEFSKKENSAAWTIDKNLIATPVPYLKGQDKLPLQHDLFYKDALVFKDLESDTISLRSDKTEHGLSYHFGDFPYMGIWAAKDAPFVCIEPWYGIADSVAHDKDLKKKEGIIELPPLEKWSRNWTVEFF</sequence>
<dbReference type="PANTHER" id="PTHR11122">
    <property type="entry name" value="APOSPORY-ASSOCIATED PROTEIN C-RELATED"/>
    <property type="match status" value="1"/>
</dbReference>
<protein>
    <submittedName>
        <fullName evidence="4">Aldose epimerase</fullName>
    </submittedName>
</protein>
<evidence type="ECO:0000256" key="3">
    <source>
        <dbReference type="ARBA" id="ARBA00022837"/>
    </source>
</evidence>
<dbReference type="OrthoDB" id="9795355at2"/>
<evidence type="ECO:0000313" key="5">
    <source>
        <dbReference type="Proteomes" id="UP000245647"/>
    </source>
</evidence>
<reference evidence="4 5" key="1">
    <citation type="submission" date="2018-04" db="EMBL/GenBank/DDBJ databases">
        <title>Pedobacter chongqingensis sp. nov., isolated from a rottenly hemp rope.</title>
        <authorList>
            <person name="Cai Y."/>
        </authorList>
    </citation>
    <scope>NUCLEOTIDE SEQUENCE [LARGE SCALE GENOMIC DNA]</scope>
    <source>
        <strain evidence="4 5">FJ4-8</strain>
    </source>
</reference>
<dbReference type="SUPFAM" id="SSF74650">
    <property type="entry name" value="Galactose mutarotase-like"/>
    <property type="match status" value="1"/>
</dbReference>
<dbReference type="GO" id="GO:0030246">
    <property type="term" value="F:carbohydrate binding"/>
    <property type="evidence" value="ECO:0007669"/>
    <property type="project" value="InterPro"/>
</dbReference>
<dbReference type="AlphaFoldDB" id="A0A2U2PMU7"/>
<dbReference type="InterPro" id="IPR037481">
    <property type="entry name" value="LacX"/>
</dbReference>
<dbReference type="InterPro" id="IPR011013">
    <property type="entry name" value="Gal_mutarotase_sf_dom"/>
</dbReference>
<keyword evidence="3" id="KW-0106">Calcium</keyword>
<dbReference type="Pfam" id="PF01263">
    <property type="entry name" value="Aldose_epim"/>
    <property type="match status" value="1"/>
</dbReference>
<dbReference type="InterPro" id="IPR014718">
    <property type="entry name" value="GH-type_carb-bd"/>
</dbReference>
<keyword evidence="5" id="KW-1185">Reference proteome</keyword>
<dbReference type="EMBL" id="QEAS01000001">
    <property type="protein sequence ID" value="PWG82624.1"/>
    <property type="molecule type" value="Genomic_DNA"/>
</dbReference>
<dbReference type="GO" id="GO:0005975">
    <property type="term" value="P:carbohydrate metabolic process"/>
    <property type="evidence" value="ECO:0007669"/>
    <property type="project" value="InterPro"/>
</dbReference>
<dbReference type="PANTHER" id="PTHR11122:SF13">
    <property type="entry name" value="GLUCOSE-6-PHOSPHATE 1-EPIMERASE"/>
    <property type="match status" value="1"/>
</dbReference>
<accession>A0A2U2PMU7</accession>
<evidence type="ECO:0000313" key="4">
    <source>
        <dbReference type="EMBL" id="PWG82624.1"/>
    </source>
</evidence>
<evidence type="ECO:0000256" key="1">
    <source>
        <dbReference type="ARBA" id="ARBA00001913"/>
    </source>
</evidence>
<dbReference type="Proteomes" id="UP000245647">
    <property type="component" value="Unassembled WGS sequence"/>
</dbReference>
<proteinExistence type="predicted"/>
<name>A0A2U2PMU7_9SPHI</name>
<comment type="caution">
    <text evidence="4">The sequence shown here is derived from an EMBL/GenBank/DDBJ whole genome shotgun (WGS) entry which is preliminary data.</text>
</comment>
<comment type="cofactor">
    <cofactor evidence="1">
        <name>Ca(2+)</name>
        <dbReference type="ChEBI" id="CHEBI:29108"/>
    </cofactor>
</comment>
<gene>
    <name evidence="4" type="ORF">DDR33_01825</name>
</gene>
<evidence type="ECO:0000256" key="2">
    <source>
        <dbReference type="ARBA" id="ARBA00011245"/>
    </source>
</evidence>